<feature type="non-terminal residue" evidence="3">
    <location>
        <position position="358"/>
    </location>
</feature>
<protein>
    <recommendedName>
        <fullName evidence="2">DUF637 domain-containing protein</fullName>
    </recommendedName>
</protein>
<keyword evidence="4" id="KW-1185">Reference proteome</keyword>
<dbReference type="Proteomes" id="UP000186878">
    <property type="component" value="Unassembled WGS sequence"/>
</dbReference>
<evidence type="ECO:0000313" key="4">
    <source>
        <dbReference type="Proteomes" id="UP000186878"/>
    </source>
</evidence>
<dbReference type="EMBL" id="MSDO01000060">
    <property type="protein sequence ID" value="OLO02631.1"/>
    <property type="molecule type" value="Genomic_DNA"/>
</dbReference>
<dbReference type="Pfam" id="PF04830">
    <property type="entry name" value="DUF637"/>
    <property type="match status" value="1"/>
</dbReference>
<feature type="domain" description="DUF637" evidence="2">
    <location>
        <begin position="141"/>
        <end position="313"/>
    </location>
</feature>
<name>A0A1Q8SMK4_9GAMM</name>
<feature type="compositionally biased region" description="Basic and acidic residues" evidence="1">
    <location>
        <begin position="11"/>
        <end position="20"/>
    </location>
</feature>
<evidence type="ECO:0000313" key="3">
    <source>
        <dbReference type="EMBL" id="OLO02631.1"/>
    </source>
</evidence>
<accession>A0A1Q8SMK4</accession>
<feature type="region of interest" description="Disordered" evidence="1">
    <location>
        <begin position="1"/>
        <end position="33"/>
    </location>
</feature>
<dbReference type="STRING" id="404433.BTW07_18710"/>
<organism evidence="3 4">
    <name type="scientific">Salinicola socius</name>
    <dbReference type="NCBI Taxonomy" id="404433"/>
    <lineage>
        <taxon>Bacteria</taxon>
        <taxon>Pseudomonadati</taxon>
        <taxon>Pseudomonadota</taxon>
        <taxon>Gammaproteobacteria</taxon>
        <taxon>Oceanospirillales</taxon>
        <taxon>Halomonadaceae</taxon>
        <taxon>Salinicola</taxon>
    </lineage>
</organism>
<proteinExistence type="predicted"/>
<sequence length="358" mass="36170">GGITFAGALDTRTESHDKSKSNWAWQSARGKGQTDQTLRQSELLAQGQTLIQAANGLNIDVSHIDQQTVSQTIDAMVTADPDLAWLKTMEDRGDVDWRAVKEIHDSWDYSQSGLGQGAALAISIAATAMMPGIGAGLSGAMMTAGAGSLAATGAVSLINNRGDLGATFDDTLSSDSLKGALIAAASAGAAQGLDTVWGGSTDIANGQTTGFNLSDWGDTGRFVGQRASQAVVDAGLQTAIAGGEFDEHLRQTLQGAASTVLEATLFNQVGDLGARYPELLADGEGGKIALHALAGGLAAEATGGDFSTGAAAAGANEALVEQLATLVDNDPQLLVAASKLTGLMAAGLVDGDVAQGAE</sequence>
<gene>
    <name evidence="3" type="ORF">BTW07_18710</name>
</gene>
<evidence type="ECO:0000259" key="2">
    <source>
        <dbReference type="Pfam" id="PF04830"/>
    </source>
</evidence>
<feature type="non-terminal residue" evidence="3">
    <location>
        <position position="1"/>
    </location>
</feature>
<comment type="caution">
    <text evidence="3">The sequence shown here is derived from an EMBL/GenBank/DDBJ whole genome shotgun (WGS) entry which is preliminary data.</text>
</comment>
<reference evidence="3 4" key="1">
    <citation type="submission" date="2016-12" db="EMBL/GenBank/DDBJ databases">
        <title>Draft genome sequences of strains Salinicola socius SMB35, Salinicola sp. MH3R3-1 and Chromohalobacter sp. SMB17 from the Verkhnekamsk potash mining region of Russia.</title>
        <authorList>
            <person name="Mavrodi D.V."/>
            <person name="Olsson B.E."/>
            <person name="Korsakova E.S."/>
            <person name="Pyankova A."/>
            <person name="Mavrodi O.V."/>
            <person name="Plotnikova E.G."/>
        </authorList>
    </citation>
    <scope>NUCLEOTIDE SEQUENCE [LARGE SCALE GENOMIC DNA]</scope>
    <source>
        <strain evidence="3 4">SMB35</strain>
    </source>
</reference>
<dbReference type="AlphaFoldDB" id="A0A1Q8SMK4"/>
<dbReference type="InterPro" id="IPR006915">
    <property type="entry name" value="DUF637_hemagglutn_put"/>
</dbReference>
<evidence type="ECO:0000256" key="1">
    <source>
        <dbReference type="SAM" id="MobiDB-lite"/>
    </source>
</evidence>
<dbReference type="RefSeq" id="WP_167369288.1">
    <property type="nucleotide sequence ID" value="NZ_MSDO01000060.1"/>
</dbReference>